<comment type="caution">
    <text evidence="1">The sequence shown here is derived from an EMBL/GenBank/DDBJ whole genome shotgun (WGS) entry which is preliminary data.</text>
</comment>
<sequence length="70" mass="8167">MPCFRVLSFRLIIVNLLCVIAFKQAKVSWKLVRECKETSCVYQRNSIFLIQSTNVVVLLKIESINVKHRV</sequence>
<reference evidence="1" key="1">
    <citation type="submission" date="2019-08" db="EMBL/GenBank/DDBJ databases">
        <authorList>
            <person name="Kucharzyk K."/>
            <person name="Murdoch R.W."/>
            <person name="Higgins S."/>
            <person name="Loffler F."/>
        </authorList>
    </citation>
    <scope>NUCLEOTIDE SEQUENCE</scope>
</reference>
<dbReference type="EMBL" id="VSSQ01016942">
    <property type="protein sequence ID" value="MPM58766.1"/>
    <property type="molecule type" value="Genomic_DNA"/>
</dbReference>
<protein>
    <submittedName>
        <fullName evidence="1">Uncharacterized protein</fullName>
    </submittedName>
</protein>
<name>A0A645B135_9ZZZZ</name>
<dbReference type="AlphaFoldDB" id="A0A645B135"/>
<gene>
    <name evidence="1" type="ORF">SDC9_105599</name>
</gene>
<organism evidence="1">
    <name type="scientific">bioreactor metagenome</name>
    <dbReference type="NCBI Taxonomy" id="1076179"/>
    <lineage>
        <taxon>unclassified sequences</taxon>
        <taxon>metagenomes</taxon>
        <taxon>ecological metagenomes</taxon>
    </lineage>
</organism>
<proteinExistence type="predicted"/>
<accession>A0A645B135</accession>
<evidence type="ECO:0000313" key="1">
    <source>
        <dbReference type="EMBL" id="MPM58766.1"/>
    </source>
</evidence>